<dbReference type="InterPro" id="IPR058245">
    <property type="entry name" value="NreC/VraR/RcsB-like_REC"/>
</dbReference>
<accession>A0ABP8UTF0</accession>
<evidence type="ECO:0000313" key="8">
    <source>
        <dbReference type="EMBL" id="GAA4638142.1"/>
    </source>
</evidence>
<dbReference type="PROSITE" id="PS50110">
    <property type="entry name" value="RESPONSE_REGULATORY"/>
    <property type="match status" value="1"/>
</dbReference>
<sequence>MAATHGIRVGAIDDHPVTLRGIELLLAEFSEIHVVTTADTPAALLAAPEAGRDLDGLDVVLVDLYLATDVPSLDVVQELAPRVPVLVMSASRHRHDVVAAIRAGASGYLTKDSAADQFAAAITTVASGGFFLSSQLADMVGAVLAGRTTEPELSPREEEALGWIARGFTHAQTARRMGVTKATVDTYVERIRRKLQVGNKAELTRAALRRRGRPGA</sequence>
<protein>
    <submittedName>
        <fullName evidence="8">Response regulator transcription factor</fullName>
    </submittedName>
</protein>
<dbReference type="PRINTS" id="PR00038">
    <property type="entry name" value="HTHLUXR"/>
</dbReference>
<keyword evidence="9" id="KW-1185">Reference proteome</keyword>
<dbReference type="CDD" id="cd06170">
    <property type="entry name" value="LuxR_C_like"/>
    <property type="match status" value="1"/>
</dbReference>
<keyword evidence="2" id="KW-0805">Transcription regulation</keyword>
<dbReference type="Gene3D" id="3.40.50.2300">
    <property type="match status" value="1"/>
</dbReference>
<dbReference type="InterPro" id="IPR039420">
    <property type="entry name" value="WalR-like"/>
</dbReference>
<dbReference type="InterPro" id="IPR011006">
    <property type="entry name" value="CheY-like_superfamily"/>
</dbReference>
<dbReference type="EMBL" id="BAABHK010000021">
    <property type="protein sequence ID" value="GAA4638142.1"/>
    <property type="molecule type" value="Genomic_DNA"/>
</dbReference>
<evidence type="ECO:0000256" key="2">
    <source>
        <dbReference type="ARBA" id="ARBA00023015"/>
    </source>
</evidence>
<evidence type="ECO:0000259" key="6">
    <source>
        <dbReference type="PROSITE" id="PS50043"/>
    </source>
</evidence>
<dbReference type="Pfam" id="PF00196">
    <property type="entry name" value="GerE"/>
    <property type="match status" value="1"/>
</dbReference>
<comment type="caution">
    <text evidence="8">The sequence shown here is derived from an EMBL/GenBank/DDBJ whole genome shotgun (WGS) entry which is preliminary data.</text>
</comment>
<dbReference type="SUPFAM" id="SSF52172">
    <property type="entry name" value="CheY-like"/>
    <property type="match status" value="1"/>
</dbReference>
<feature type="domain" description="Response regulatory" evidence="7">
    <location>
        <begin position="8"/>
        <end position="126"/>
    </location>
</feature>
<evidence type="ECO:0000256" key="4">
    <source>
        <dbReference type="ARBA" id="ARBA00023163"/>
    </source>
</evidence>
<dbReference type="InterPro" id="IPR001789">
    <property type="entry name" value="Sig_transdc_resp-reg_receiver"/>
</dbReference>
<dbReference type="RefSeq" id="WP_345441458.1">
    <property type="nucleotide sequence ID" value="NZ_BAABHK010000021.1"/>
</dbReference>
<dbReference type="InterPro" id="IPR000792">
    <property type="entry name" value="Tscrpt_reg_LuxR_C"/>
</dbReference>
<dbReference type="SMART" id="SM00421">
    <property type="entry name" value="HTH_LUXR"/>
    <property type="match status" value="1"/>
</dbReference>
<evidence type="ECO:0000256" key="5">
    <source>
        <dbReference type="PROSITE-ProRule" id="PRU00169"/>
    </source>
</evidence>
<dbReference type="SMART" id="SM00448">
    <property type="entry name" value="REC"/>
    <property type="match status" value="1"/>
</dbReference>
<gene>
    <name evidence="8" type="ORF">GCM10023196_094730</name>
</gene>
<name>A0ABP8UTF0_9ACTN</name>
<evidence type="ECO:0000256" key="3">
    <source>
        <dbReference type="ARBA" id="ARBA00023125"/>
    </source>
</evidence>
<organism evidence="8 9">
    <name type="scientific">Actinoallomurus vinaceus</name>
    <dbReference type="NCBI Taxonomy" id="1080074"/>
    <lineage>
        <taxon>Bacteria</taxon>
        <taxon>Bacillati</taxon>
        <taxon>Actinomycetota</taxon>
        <taxon>Actinomycetes</taxon>
        <taxon>Streptosporangiales</taxon>
        <taxon>Thermomonosporaceae</taxon>
        <taxon>Actinoallomurus</taxon>
    </lineage>
</organism>
<dbReference type="Pfam" id="PF00072">
    <property type="entry name" value="Response_reg"/>
    <property type="match status" value="1"/>
</dbReference>
<dbReference type="PANTHER" id="PTHR43214">
    <property type="entry name" value="TWO-COMPONENT RESPONSE REGULATOR"/>
    <property type="match status" value="1"/>
</dbReference>
<dbReference type="InterPro" id="IPR016032">
    <property type="entry name" value="Sig_transdc_resp-reg_C-effctor"/>
</dbReference>
<dbReference type="Proteomes" id="UP001501442">
    <property type="component" value="Unassembled WGS sequence"/>
</dbReference>
<proteinExistence type="predicted"/>
<dbReference type="SUPFAM" id="SSF46894">
    <property type="entry name" value="C-terminal effector domain of the bipartite response regulators"/>
    <property type="match status" value="1"/>
</dbReference>
<feature type="modified residue" description="4-aspartylphosphate" evidence="5">
    <location>
        <position position="63"/>
    </location>
</feature>
<dbReference type="PROSITE" id="PS50043">
    <property type="entry name" value="HTH_LUXR_2"/>
    <property type="match status" value="1"/>
</dbReference>
<dbReference type="PANTHER" id="PTHR43214:SF41">
    <property type="entry name" value="NITRATE_NITRITE RESPONSE REGULATOR PROTEIN NARP"/>
    <property type="match status" value="1"/>
</dbReference>
<keyword evidence="4" id="KW-0804">Transcription</keyword>
<feature type="domain" description="HTH luxR-type" evidence="6">
    <location>
        <begin position="146"/>
        <end position="211"/>
    </location>
</feature>
<keyword evidence="1 5" id="KW-0597">Phosphoprotein</keyword>
<dbReference type="CDD" id="cd17535">
    <property type="entry name" value="REC_NarL-like"/>
    <property type="match status" value="1"/>
</dbReference>
<reference evidence="9" key="1">
    <citation type="journal article" date="2019" name="Int. J. Syst. Evol. Microbiol.">
        <title>The Global Catalogue of Microorganisms (GCM) 10K type strain sequencing project: providing services to taxonomists for standard genome sequencing and annotation.</title>
        <authorList>
            <consortium name="The Broad Institute Genomics Platform"/>
            <consortium name="The Broad Institute Genome Sequencing Center for Infectious Disease"/>
            <person name="Wu L."/>
            <person name="Ma J."/>
        </authorList>
    </citation>
    <scope>NUCLEOTIDE SEQUENCE [LARGE SCALE GENOMIC DNA]</scope>
    <source>
        <strain evidence="9">JCM 17939</strain>
    </source>
</reference>
<keyword evidence="3" id="KW-0238">DNA-binding</keyword>
<evidence type="ECO:0000313" key="9">
    <source>
        <dbReference type="Proteomes" id="UP001501442"/>
    </source>
</evidence>
<evidence type="ECO:0000259" key="7">
    <source>
        <dbReference type="PROSITE" id="PS50110"/>
    </source>
</evidence>
<evidence type="ECO:0000256" key="1">
    <source>
        <dbReference type="ARBA" id="ARBA00022553"/>
    </source>
</evidence>